<protein>
    <submittedName>
        <fullName evidence="1">Uncharacterized protein</fullName>
    </submittedName>
</protein>
<accession>J1JNP1</accession>
<proteinExistence type="predicted"/>
<reference evidence="1 2" key="1">
    <citation type="submission" date="2012-03" db="EMBL/GenBank/DDBJ databases">
        <title>The Genome Sequence of Bartonella rattimassiliensis 15908.</title>
        <authorList>
            <consortium name="The Broad Institute Genome Sequencing Platform"/>
            <consortium name="The Broad Institute Genome Sequencing Center for Infectious Disease"/>
            <person name="Feldgarden M."/>
            <person name="Kirby J."/>
            <person name="Kosoy M."/>
            <person name="Birtles R."/>
            <person name="Probert W.S."/>
            <person name="Chiaraviglio L."/>
            <person name="Young S.K."/>
            <person name="Zeng Q."/>
            <person name="Gargeya S."/>
            <person name="Fitzgerald M."/>
            <person name="Haas B."/>
            <person name="Abouelleil A."/>
            <person name="Alvarado L."/>
            <person name="Arachchi H.M."/>
            <person name="Berlin A."/>
            <person name="Chapman S.B."/>
            <person name="Gearin G."/>
            <person name="Goldberg J."/>
            <person name="Griggs A."/>
            <person name="Gujja S."/>
            <person name="Hansen M."/>
            <person name="Heiman D."/>
            <person name="Howarth C."/>
            <person name="Larimer J."/>
            <person name="Lui A."/>
            <person name="MacDonald P.J.P."/>
            <person name="McCowen C."/>
            <person name="Montmayeur A."/>
            <person name="Murphy C."/>
            <person name="Neiman D."/>
            <person name="Pearson M."/>
            <person name="Priest M."/>
            <person name="Roberts A."/>
            <person name="Saif S."/>
            <person name="Shea T."/>
            <person name="Sisk P."/>
            <person name="Stolte C."/>
            <person name="Sykes S."/>
            <person name="Wortman J."/>
            <person name="Nusbaum C."/>
            <person name="Birren B."/>
        </authorList>
    </citation>
    <scope>NUCLEOTIDE SEQUENCE [LARGE SCALE GENOMIC DNA]</scope>
    <source>
        <strain evidence="1 2">15908</strain>
    </source>
</reference>
<gene>
    <name evidence="1" type="ORF">MCY_00919</name>
</gene>
<keyword evidence="2" id="KW-1185">Reference proteome</keyword>
<dbReference type="HOGENOM" id="CLU_3372282_0_0_5"/>
<evidence type="ECO:0000313" key="1">
    <source>
        <dbReference type="EMBL" id="EJF85905.1"/>
    </source>
</evidence>
<sequence length="34" mass="3893">MVISRILVSGKQLLNITMKYKNLRGEMNALSDVR</sequence>
<dbReference type="Proteomes" id="UP000001077">
    <property type="component" value="Unassembled WGS sequence"/>
</dbReference>
<dbReference type="AlphaFoldDB" id="J1JNP1"/>
<comment type="caution">
    <text evidence="1">The sequence shown here is derived from an EMBL/GenBank/DDBJ whole genome shotgun (WGS) entry which is preliminary data.</text>
</comment>
<dbReference type="EMBL" id="AILY01000021">
    <property type="protein sequence ID" value="EJF85905.1"/>
    <property type="molecule type" value="Genomic_DNA"/>
</dbReference>
<evidence type="ECO:0000313" key="2">
    <source>
        <dbReference type="Proteomes" id="UP000001077"/>
    </source>
</evidence>
<organism evidence="1 2">
    <name type="scientific">Bartonella rattimassiliensis 15908</name>
    <dbReference type="NCBI Taxonomy" id="1094556"/>
    <lineage>
        <taxon>Bacteria</taxon>
        <taxon>Pseudomonadati</taxon>
        <taxon>Pseudomonadota</taxon>
        <taxon>Alphaproteobacteria</taxon>
        <taxon>Hyphomicrobiales</taxon>
        <taxon>Bartonellaceae</taxon>
        <taxon>Bartonella</taxon>
    </lineage>
</organism>
<dbReference type="STRING" id="1094556.MCY_00919"/>
<name>J1JNP1_9HYPH</name>